<accession>A0A9P6TVE9</accession>
<dbReference type="AlphaFoldDB" id="A0A9P6TVE9"/>
<reference evidence="2" key="1">
    <citation type="journal article" date="2020" name="Fungal Divers.">
        <title>Resolving the Mortierellaceae phylogeny through synthesis of multi-gene phylogenetics and phylogenomics.</title>
        <authorList>
            <person name="Vandepol N."/>
            <person name="Liber J."/>
            <person name="Desiro A."/>
            <person name="Na H."/>
            <person name="Kennedy M."/>
            <person name="Barry K."/>
            <person name="Grigoriev I.V."/>
            <person name="Miller A.N."/>
            <person name="O'Donnell K."/>
            <person name="Stajich J.E."/>
            <person name="Bonito G."/>
        </authorList>
    </citation>
    <scope>NUCLEOTIDE SEQUENCE</scope>
    <source>
        <strain evidence="2">BC1065</strain>
    </source>
</reference>
<evidence type="ECO:0000256" key="1">
    <source>
        <dbReference type="SAM" id="MobiDB-lite"/>
    </source>
</evidence>
<comment type="caution">
    <text evidence="2">The sequence shown here is derived from an EMBL/GenBank/DDBJ whole genome shotgun (WGS) entry which is preliminary data.</text>
</comment>
<keyword evidence="3" id="KW-1185">Reference proteome</keyword>
<dbReference type="EMBL" id="JAAAJB010001318">
    <property type="protein sequence ID" value="KAG0248261.1"/>
    <property type="molecule type" value="Genomic_DNA"/>
</dbReference>
<name>A0A9P6TVE9_9FUNG</name>
<gene>
    <name evidence="2" type="ORF">DFQ27_001051</name>
</gene>
<evidence type="ECO:0000313" key="3">
    <source>
        <dbReference type="Proteomes" id="UP000807716"/>
    </source>
</evidence>
<protein>
    <submittedName>
        <fullName evidence="2">Uncharacterized protein</fullName>
    </submittedName>
</protein>
<sequence length="72" mass="8041">MRGLEIEPTYRAYRERTGPADDNVSVADRGHTNDASIMLLPLIHSCSHLNVPVKSDTIAGRIRRLSQRMALP</sequence>
<evidence type="ECO:0000313" key="2">
    <source>
        <dbReference type="EMBL" id="KAG0248261.1"/>
    </source>
</evidence>
<proteinExistence type="predicted"/>
<dbReference type="Proteomes" id="UP000807716">
    <property type="component" value="Unassembled WGS sequence"/>
</dbReference>
<organism evidence="2 3">
    <name type="scientific">Actinomortierella ambigua</name>
    <dbReference type="NCBI Taxonomy" id="1343610"/>
    <lineage>
        <taxon>Eukaryota</taxon>
        <taxon>Fungi</taxon>
        <taxon>Fungi incertae sedis</taxon>
        <taxon>Mucoromycota</taxon>
        <taxon>Mortierellomycotina</taxon>
        <taxon>Mortierellomycetes</taxon>
        <taxon>Mortierellales</taxon>
        <taxon>Mortierellaceae</taxon>
        <taxon>Actinomortierella</taxon>
    </lineage>
</organism>
<feature type="region of interest" description="Disordered" evidence="1">
    <location>
        <begin position="1"/>
        <end position="26"/>
    </location>
</feature>